<protein>
    <submittedName>
        <fullName evidence="2">Uncharacterized protein</fullName>
    </submittedName>
</protein>
<dbReference type="Proteomes" id="UP001328107">
    <property type="component" value="Unassembled WGS sequence"/>
</dbReference>
<feature type="non-terminal residue" evidence="2">
    <location>
        <position position="75"/>
    </location>
</feature>
<organism evidence="2 3">
    <name type="scientific">Pristionchus mayeri</name>
    <dbReference type="NCBI Taxonomy" id="1317129"/>
    <lineage>
        <taxon>Eukaryota</taxon>
        <taxon>Metazoa</taxon>
        <taxon>Ecdysozoa</taxon>
        <taxon>Nematoda</taxon>
        <taxon>Chromadorea</taxon>
        <taxon>Rhabditida</taxon>
        <taxon>Rhabditina</taxon>
        <taxon>Diplogasteromorpha</taxon>
        <taxon>Diplogasteroidea</taxon>
        <taxon>Neodiplogasteridae</taxon>
        <taxon>Pristionchus</taxon>
    </lineage>
</organism>
<evidence type="ECO:0000313" key="2">
    <source>
        <dbReference type="EMBL" id="GMR50652.1"/>
    </source>
</evidence>
<gene>
    <name evidence="2" type="ORF">PMAYCL1PPCAC_20847</name>
</gene>
<feature type="compositionally biased region" description="Polar residues" evidence="1">
    <location>
        <begin position="1"/>
        <end position="16"/>
    </location>
</feature>
<proteinExistence type="predicted"/>
<dbReference type="EMBL" id="BTRK01000004">
    <property type="protein sequence ID" value="GMR50652.1"/>
    <property type="molecule type" value="Genomic_DNA"/>
</dbReference>
<evidence type="ECO:0000313" key="3">
    <source>
        <dbReference type="Proteomes" id="UP001328107"/>
    </source>
</evidence>
<keyword evidence="3" id="KW-1185">Reference proteome</keyword>
<comment type="caution">
    <text evidence="2">The sequence shown here is derived from an EMBL/GenBank/DDBJ whole genome shotgun (WGS) entry which is preliminary data.</text>
</comment>
<name>A0AAN5I3G6_9BILA</name>
<evidence type="ECO:0000256" key="1">
    <source>
        <dbReference type="SAM" id="MobiDB-lite"/>
    </source>
</evidence>
<accession>A0AAN5I3G6</accession>
<feature type="non-terminal residue" evidence="2">
    <location>
        <position position="1"/>
    </location>
</feature>
<feature type="region of interest" description="Disordered" evidence="1">
    <location>
        <begin position="1"/>
        <end position="21"/>
    </location>
</feature>
<dbReference type="AlphaFoldDB" id="A0AAN5I3G6"/>
<sequence>SGVSCLRSMSDSSPPNRRSEQVVPVSELLKWTQRVAELEELIQTGSSSEVVELREKVINLSNLLEKKRTGIVNLE</sequence>
<reference evidence="3" key="1">
    <citation type="submission" date="2022-10" db="EMBL/GenBank/DDBJ databases">
        <title>Genome assembly of Pristionchus species.</title>
        <authorList>
            <person name="Yoshida K."/>
            <person name="Sommer R.J."/>
        </authorList>
    </citation>
    <scope>NUCLEOTIDE SEQUENCE [LARGE SCALE GENOMIC DNA]</scope>
    <source>
        <strain evidence="3">RS5460</strain>
    </source>
</reference>